<dbReference type="Proteomes" id="UP001496674">
    <property type="component" value="Chromosome"/>
</dbReference>
<name>A0ABM8IFL9_9BACE</name>
<organism evidence="3 4">
    <name type="scientific">Bacteroides sedimenti</name>
    <dbReference type="NCBI Taxonomy" id="2136147"/>
    <lineage>
        <taxon>Bacteria</taxon>
        <taxon>Pseudomonadati</taxon>
        <taxon>Bacteroidota</taxon>
        <taxon>Bacteroidia</taxon>
        <taxon>Bacteroidales</taxon>
        <taxon>Bacteroidaceae</taxon>
        <taxon>Bacteroides</taxon>
    </lineage>
</organism>
<dbReference type="EMBL" id="AP028055">
    <property type="protein sequence ID" value="BEG98785.1"/>
    <property type="molecule type" value="Genomic_DNA"/>
</dbReference>
<feature type="coiled-coil region" evidence="1">
    <location>
        <begin position="291"/>
        <end position="325"/>
    </location>
</feature>
<gene>
    <name evidence="3" type="ORF">BSYN_10500</name>
</gene>
<dbReference type="InterPro" id="IPR050445">
    <property type="entry name" value="Bact_polysacc_biosynth/exp"/>
</dbReference>
<keyword evidence="2" id="KW-1133">Transmembrane helix</keyword>
<keyword evidence="1" id="KW-0175">Coiled coil</keyword>
<feature type="coiled-coil region" evidence="1">
    <location>
        <begin position="240"/>
        <end position="267"/>
    </location>
</feature>
<keyword evidence="4" id="KW-1185">Reference proteome</keyword>
<dbReference type="PANTHER" id="PTHR32309">
    <property type="entry name" value="TYROSINE-PROTEIN KINASE"/>
    <property type="match status" value="1"/>
</dbReference>
<evidence type="ECO:0000313" key="4">
    <source>
        <dbReference type="Proteomes" id="UP001496674"/>
    </source>
</evidence>
<dbReference type="PANTHER" id="PTHR32309:SF13">
    <property type="entry name" value="FERRIC ENTEROBACTIN TRANSPORT PROTEIN FEPE"/>
    <property type="match status" value="1"/>
</dbReference>
<sequence>MGRTYNTNTTVYTGLISGYTIETTSGAGINLTQQSTTLDNILNIITSKSTLKRVSLRLYAQNMMHGDPDHDNNYIQASSYKALLHITPKEVLKLIDKKDEKKTIANLLAYEKPNSKNFVFGLFNWNHPDYSYGSLFNKIKVNRIGSSDMIEIRFAAGDPGIAYNTLKILNEEFIEQYQELRFGETNNVIKFFEEELAKLKRKLELSEDSLTEYNLKNRIINYGEQTKQVAAQTSLYEQKCEEFLLEYNGAKTLIRELEKRMDSHTRSLRNNADFISKMQKITTLTSKITDIETFNKDNSSTEQDLKSYKNQLKKAEEDFNNFAEKYSNQRYTKEKIASEEILEQWFVQMLEMEKADAKLKLMESRKGLLDDKYVFFSPIGNTIKRKDREINFTEQNYMSMLNSLNVARLRQKNLQMTSATLRIINPPVYPVAAEATNRKSIVMAVFFGSIIAILGFFLIIELLDRTLRDKMRAERLTSTKIIGAFPGNEIGRFRNFSKTRNQISARFLGNTILAYLPENKKKIINLLSTESGDGKSFIGKQLEEHWNSIGLNTKYISWNEDFSKDSRDFLLAKSAYNLCNVAEDVDILIVEYPPLKECATPKTLINEAGLNLFIAKANKTWKLTDQILLNQVKQTGSESSVLLCLNKAENCVVESFTGQLPPYNKLNNFLYRYSQFGLTASE</sequence>
<keyword evidence="2" id="KW-0472">Membrane</keyword>
<proteinExistence type="predicted"/>
<evidence type="ECO:0000313" key="3">
    <source>
        <dbReference type="EMBL" id="BEG98785.1"/>
    </source>
</evidence>
<evidence type="ECO:0000256" key="2">
    <source>
        <dbReference type="SAM" id="Phobius"/>
    </source>
</evidence>
<reference evidence="3 4" key="1">
    <citation type="submission" date="2023-04" db="EMBL/GenBank/DDBJ databases">
        <title>Draft genome sequence of acteroides sedimenti strain YN3PY1.</title>
        <authorList>
            <person name="Yoshida N."/>
        </authorList>
    </citation>
    <scope>NUCLEOTIDE SEQUENCE [LARGE SCALE GENOMIC DNA]</scope>
    <source>
        <strain evidence="3 4">YN3PY1</strain>
    </source>
</reference>
<protein>
    <recommendedName>
        <fullName evidence="5">Transmembrane protein</fullName>
    </recommendedName>
</protein>
<feature type="transmembrane region" description="Helical" evidence="2">
    <location>
        <begin position="441"/>
        <end position="463"/>
    </location>
</feature>
<evidence type="ECO:0008006" key="5">
    <source>
        <dbReference type="Google" id="ProtNLM"/>
    </source>
</evidence>
<evidence type="ECO:0000256" key="1">
    <source>
        <dbReference type="SAM" id="Coils"/>
    </source>
</evidence>
<keyword evidence="2" id="KW-0812">Transmembrane</keyword>
<feature type="coiled-coil region" evidence="1">
    <location>
        <begin position="182"/>
        <end position="216"/>
    </location>
</feature>
<accession>A0ABM8IFL9</accession>